<reference evidence="4" key="1">
    <citation type="submission" date="2025-08" db="UniProtKB">
        <authorList>
            <consortium name="RefSeq"/>
        </authorList>
    </citation>
    <scope>IDENTIFICATION</scope>
    <source>
        <tissue evidence="4">Blood</tissue>
    </source>
</reference>
<feature type="compositionally biased region" description="Basic and acidic residues" evidence="1">
    <location>
        <begin position="537"/>
        <end position="551"/>
    </location>
</feature>
<dbReference type="InterPro" id="IPR029134">
    <property type="entry name" value="DUF4647"/>
</dbReference>
<evidence type="ECO:0000256" key="1">
    <source>
        <dbReference type="SAM" id="MobiDB-lite"/>
    </source>
</evidence>
<dbReference type="RefSeq" id="XP_027472483.2">
    <property type="nucleotide sequence ID" value="XM_027616682.2"/>
</dbReference>
<organism evidence="3 4">
    <name type="scientific">Zalophus californianus</name>
    <name type="common">California sealion</name>
    <dbReference type="NCBI Taxonomy" id="9704"/>
    <lineage>
        <taxon>Eukaryota</taxon>
        <taxon>Metazoa</taxon>
        <taxon>Chordata</taxon>
        <taxon>Craniata</taxon>
        <taxon>Vertebrata</taxon>
        <taxon>Euteleostomi</taxon>
        <taxon>Mammalia</taxon>
        <taxon>Eutheria</taxon>
        <taxon>Laurasiatheria</taxon>
        <taxon>Carnivora</taxon>
        <taxon>Caniformia</taxon>
        <taxon>Pinnipedia</taxon>
        <taxon>Otariidae</taxon>
        <taxon>Zalophus</taxon>
    </lineage>
</organism>
<dbReference type="AlphaFoldDB" id="A0A6J2F421"/>
<evidence type="ECO:0000313" key="4">
    <source>
        <dbReference type="RefSeq" id="XP_027472483.2"/>
    </source>
</evidence>
<feature type="signal peptide" evidence="2">
    <location>
        <begin position="1"/>
        <end position="24"/>
    </location>
</feature>
<feature type="compositionally biased region" description="Basic and acidic residues" evidence="1">
    <location>
        <begin position="488"/>
        <end position="498"/>
    </location>
</feature>
<keyword evidence="2" id="KW-0732">Signal</keyword>
<dbReference type="PANTHER" id="PTHR36130">
    <property type="entry name" value="RIKEN CDNA 4933430I17 GENE"/>
    <property type="match status" value="1"/>
</dbReference>
<proteinExistence type="predicted"/>
<feature type="compositionally biased region" description="Basic and acidic residues" evidence="1">
    <location>
        <begin position="509"/>
        <end position="524"/>
    </location>
</feature>
<feature type="region of interest" description="Disordered" evidence="1">
    <location>
        <begin position="207"/>
        <end position="228"/>
    </location>
</feature>
<keyword evidence="3" id="KW-1185">Reference proteome</keyword>
<feature type="compositionally biased region" description="Polar residues" evidence="1">
    <location>
        <begin position="575"/>
        <end position="594"/>
    </location>
</feature>
<gene>
    <name evidence="4" type="primary">C13H9orf43</name>
</gene>
<evidence type="ECO:0000313" key="3">
    <source>
        <dbReference type="Proteomes" id="UP000515165"/>
    </source>
</evidence>
<dbReference type="GeneID" id="113934997"/>
<dbReference type="Pfam" id="PF15504">
    <property type="entry name" value="DUF4647"/>
    <property type="match status" value="1"/>
</dbReference>
<evidence type="ECO:0000256" key="2">
    <source>
        <dbReference type="SAM" id="SignalP"/>
    </source>
</evidence>
<feature type="chain" id="PRO_5028264995" evidence="2">
    <location>
        <begin position="25"/>
        <end position="625"/>
    </location>
</feature>
<dbReference type="PANTHER" id="PTHR36130:SF1">
    <property type="entry name" value="RIKEN CDNA 4933430I17 GENE"/>
    <property type="match status" value="1"/>
</dbReference>
<protein>
    <submittedName>
        <fullName evidence="4">Uncharacterized protein C9orf43 homolog isoform X1</fullName>
    </submittedName>
</protein>
<feature type="region of interest" description="Disordered" evidence="1">
    <location>
        <begin position="413"/>
        <end position="452"/>
    </location>
</feature>
<dbReference type="CTD" id="101026997"/>
<accession>A0A6J2F421</accession>
<feature type="compositionally biased region" description="Basic and acidic residues" evidence="1">
    <location>
        <begin position="600"/>
        <end position="615"/>
    </location>
</feature>
<feature type="compositionally biased region" description="Basic residues" evidence="1">
    <location>
        <begin position="422"/>
        <end position="441"/>
    </location>
</feature>
<name>A0A6J2F421_ZALCA</name>
<dbReference type="Proteomes" id="UP000515165">
    <property type="component" value="Chromosome 13"/>
</dbReference>
<feature type="region of interest" description="Disordered" evidence="1">
    <location>
        <begin position="470"/>
        <end position="625"/>
    </location>
</feature>
<dbReference type="OrthoDB" id="10033658at2759"/>
<sequence length="625" mass="70356">MAHWSFRPFPTVLCAAAWQRRCLAASAGDGGVVRADGAGLLPTWGGAPPPLPGGPRGSRFPSGFRLFGSLACLLLARASEAELFHVPLLERSGGLESCKIGFCPKPFVAMDLPDESQWDETTCKLAICQHPQCWATIRRIERGHPRILGSPCKTTPNDEDKLPVLTIVNMADSCIRAKRHAHHHLSGLTFTKPPSLLCPGSKLDSKFRGRPREDLPDKDLIDHPDRSPKVNHRLKKLSVLNLNETQLPSPQDVRNMVVIWIPEQPERHVSPAEKKHILPSQDWMKKRTKSAGKDSFRYGKQKTETQLGPPGMIVPPPPSPVHFFEQLNAESIPFWNQFDTLPRDLLKDLLPDEGKTMPSLEMKTQLAMMKKKAPLEKSRPDSAISAKMFLSIHRLTLQRPALRYPKHLKKLYYTPNIEGHKKQQQRKVKTPPKRQEAKKKSKSDPGSQDILHKCSGAMVCGPRYGHRTLLSQKTDKKHPQWTKSEGPNLEKDSTRRPQMEYSENYLDSFPDKGDPELSKIEPSNKDISTQEEVVPESQERSSEDLSDDTSRRGWNPELKLLRILQATDDEDEENQLSGSQSEESYGISQDSLTPEQDAWNPKDSDLGHNDRKERGLLLPGAFTRA</sequence>